<dbReference type="OrthoDB" id="40588at2157"/>
<keyword evidence="2" id="KW-1185">Reference proteome</keyword>
<sequence>MSNTIENGIKDVLKKGPMISEQIRDELMNRGLTFTPLEFREALADLVRKGEVDKYPSYEERKFYFRLRSDNF</sequence>
<protein>
    <recommendedName>
        <fullName evidence="3">Transcriptional regulator</fullName>
    </recommendedName>
</protein>
<name>F4FYA5_METCR</name>
<gene>
    <name evidence="1" type="ordered locus">Mcup_0115</name>
</gene>
<dbReference type="RefSeq" id="WP_013736724.1">
    <property type="nucleotide sequence ID" value="NC_015435.1"/>
</dbReference>
<dbReference type="AlphaFoldDB" id="F4FYA5"/>
<dbReference type="HOGENOM" id="CLU_2783801_0_0_2"/>
<dbReference type="GeneID" id="10492310"/>
<evidence type="ECO:0000313" key="1">
    <source>
        <dbReference type="EMBL" id="AEB94224.1"/>
    </source>
</evidence>
<accession>F4FYA5</accession>
<organism evidence="1 2">
    <name type="scientific">Metallosphaera cuprina (strain Ar-4)</name>
    <dbReference type="NCBI Taxonomy" id="1006006"/>
    <lineage>
        <taxon>Archaea</taxon>
        <taxon>Thermoproteota</taxon>
        <taxon>Thermoprotei</taxon>
        <taxon>Sulfolobales</taxon>
        <taxon>Sulfolobaceae</taxon>
        <taxon>Metallosphaera</taxon>
    </lineage>
</organism>
<evidence type="ECO:0008006" key="3">
    <source>
        <dbReference type="Google" id="ProtNLM"/>
    </source>
</evidence>
<evidence type="ECO:0000313" key="2">
    <source>
        <dbReference type="Proteomes" id="UP000007812"/>
    </source>
</evidence>
<dbReference type="EMBL" id="CP002656">
    <property type="protein sequence ID" value="AEB94224.1"/>
    <property type="molecule type" value="Genomic_DNA"/>
</dbReference>
<proteinExistence type="predicted"/>
<dbReference type="Proteomes" id="UP000007812">
    <property type="component" value="Chromosome"/>
</dbReference>
<dbReference type="eggNOG" id="arCOG08343">
    <property type="taxonomic scope" value="Archaea"/>
</dbReference>
<dbReference type="PATRIC" id="fig|1006006.8.peg.116"/>
<reference evidence="1 2" key="1">
    <citation type="journal article" date="2011" name="J. Bacteriol.">
        <title>Complete genome sequence of Metallosphaera cuprina, a metal sulfide-oxidizing archaeon from a hot spring.</title>
        <authorList>
            <person name="Liu L.J."/>
            <person name="You X.Y."/>
            <person name="Zheng H."/>
            <person name="Wang S."/>
            <person name="Jiang C.Y."/>
            <person name="Liu S.J."/>
        </authorList>
    </citation>
    <scope>NUCLEOTIDE SEQUENCE [LARGE SCALE GENOMIC DNA]</scope>
    <source>
        <strain evidence="1 2">Ar-4</strain>
    </source>
</reference>
<dbReference type="KEGG" id="mcn:Mcup_0115"/>